<feature type="chain" id="PRO_5046846553" description="DUF2613 family protein" evidence="1">
    <location>
        <begin position="19"/>
        <end position="57"/>
    </location>
</feature>
<proteinExistence type="predicted"/>
<evidence type="ECO:0000313" key="3">
    <source>
        <dbReference type="Proteomes" id="UP001500416"/>
    </source>
</evidence>
<feature type="signal peptide" evidence="1">
    <location>
        <begin position="1"/>
        <end position="18"/>
    </location>
</feature>
<dbReference type="EMBL" id="BAAABU010000003">
    <property type="protein sequence ID" value="GAA0219274.1"/>
    <property type="molecule type" value="Genomic_DNA"/>
</dbReference>
<evidence type="ECO:0000313" key="2">
    <source>
        <dbReference type="EMBL" id="GAA0219274.1"/>
    </source>
</evidence>
<comment type="caution">
    <text evidence="2">The sequence shown here is derived from an EMBL/GenBank/DDBJ whole genome shotgun (WGS) entry which is preliminary data.</text>
</comment>
<organism evidence="2 3">
    <name type="scientific">Saccharothrix mutabilis subsp. mutabilis</name>
    <dbReference type="NCBI Taxonomy" id="66855"/>
    <lineage>
        <taxon>Bacteria</taxon>
        <taxon>Bacillati</taxon>
        <taxon>Actinomycetota</taxon>
        <taxon>Actinomycetes</taxon>
        <taxon>Pseudonocardiales</taxon>
        <taxon>Pseudonocardiaceae</taxon>
        <taxon>Saccharothrix</taxon>
    </lineage>
</organism>
<evidence type="ECO:0000256" key="1">
    <source>
        <dbReference type="SAM" id="SignalP"/>
    </source>
</evidence>
<accession>A0ABP3CZF6</accession>
<protein>
    <recommendedName>
        <fullName evidence="4">DUF2613 family protein</fullName>
    </recommendedName>
</protein>
<dbReference type="RefSeq" id="WP_343933072.1">
    <property type="nucleotide sequence ID" value="NZ_BAAABU010000003.1"/>
</dbReference>
<sequence length="57" mass="5436">MGKIVAAVVVVLAGAALATGGTVALVSANSPDRTVELDNAPAANGAGGVVDYGTVKR</sequence>
<dbReference type="Proteomes" id="UP001500416">
    <property type="component" value="Unassembled WGS sequence"/>
</dbReference>
<reference evidence="3" key="1">
    <citation type="journal article" date="2019" name="Int. J. Syst. Evol. Microbiol.">
        <title>The Global Catalogue of Microorganisms (GCM) 10K type strain sequencing project: providing services to taxonomists for standard genome sequencing and annotation.</title>
        <authorList>
            <consortium name="The Broad Institute Genomics Platform"/>
            <consortium name="The Broad Institute Genome Sequencing Center for Infectious Disease"/>
            <person name="Wu L."/>
            <person name="Ma J."/>
        </authorList>
    </citation>
    <scope>NUCLEOTIDE SEQUENCE [LARGE SCALE GENOMIC DNA]</scope>
    <source>
        <strain evidence="3">JCM 3380</strain>
    </source>
</reference>
<keyword evidence="1" id="KW-0732">Signal</keyword>
<keyword evidence="3" id="KW-1185">Reference proteome</keyword>
<evidence type="ECO:0008006" key="4">
    <source>
        <dbReference type="Google" id="ProtNLM"/>
    </source>
</evidence>
<name>A0ABP3CZF6_9PSEU</name>
<gene>
    <name evidence="2" type="ORF">GCM10010492_16540</name>
</gene>